<sequence>MPIRLITLSTLLILGSQTSTASLIPEQVSNPSHCTPAISHALYAPSVNPQADFVYRLYTAERFHF</sequence>
<feature type="chain" id="PRO_5016654283" evidence="1">
    <location>
        <begin position="22"/>
        <end position="65"/>
    </location>
</feature>
<keyword evidence="3" id="KW-1185">Reference proteome</keyword>
<name>A0A368UA53_9GAMM</name>
<feature type="signal peptide" evidence="1">
    <location>
        <begin position="1"/>
        <end position="21"/>
    </location>
</feature>
<keyword evidence="1" id="KW-0732">Signal</keyword>
<evidence type="ECO:0000313" key="3">
    <source>
        <dbReference type="Proteomes" id="UP000253204"/>
    </source>
</evidence>
<protein>
    <submittedName>
        <fullName evidence="2">Uncharacterized protein</fullName>
    </submittedName>
</protein>
<proteinExistence type="predicted"/>
<gene>
    <name evidence="2" type="ORF">DU506_01730</name>
</gene>
<reference evidence="2 3" key="1">
    <citation type="submission" date="2018-07" db="EMBL/GenBank/DDBJ databases">
        <title>Halomonas rutogse sp. nov., isolated from Lake TangqianCo on Tibetan Plateau.</title>
        <authorList>
            <person name="Lu H."/>
            <person name="Xing P."/>
            <person name="Wu Q."/>
        </authorList>
    </citation>
    <scope>NUCLEOTIDE SEQUENCE [LARGE SCALE GENOMIC DNA]</scope>
    <source>
        <strain evidence="2 3">TQ8S</strain>
    </source>
</reference>
<dbReference type="RefSeq" id="WP_114485233.1">
    <property type="nucleotide sequence ID" value="NZ_CBCSHM010000001.1"/>
</dbReference>
<comment type="caution">
    <text evidence="2">The sequence shown here is derived from an EMBL/GenBank/DDBJ whole genome shotgun (WGS) entry which is preliminary data.</text>
</comment>
<accession>A0A368UA53</accession>
<organism evidence="2 3">
    <name type="scientific">Vreelandella rituensis</name>
    <dbReference type="NCBI Taxonomy" id="2282306"/>
    <lineage>
        <taxon>Bacteria</taxon>
        <taxon>Pseudomonadati</taxon>
        <taxon>Pseudomonadota</taxon>
        <taxon>Gammaproteobacteria</taxon>
        <taxon>Oceanospirillales</taxon>
        <taxon>Halomonadaceae</taxon>
        <taxon>Vreelandella</taxon>
    </lineage>
</organism>
<dbReference type="AlphaFoldDB" id="A0A368UA53"/>
<dbReference type="Proteomes" id="UP000253204">
    <property type="component" value="Unassembled WGS sequence"/>
</dbReference>
<evidence type="ECO:0000313" key="2">
    <source>
        <dbReference type="EMBL" id="RCV93905.1"/>
    </source>
</evidence>
<evidence type="ECO:0000256" key="1">
    <source>
        <dbReference type="SAM" id="SignalP"/>
    </source>
</evidence>
<dbReference type="EMBL" id="QPIJ01000001">
    <property type="protein sequence ID" value="RCV93905.1"/>
    <property type="molecule type" value="Genomic_DNA"/>
</dbReference>